<evidence type="ECO:0000313" key="2">
    <source>
        <dbReference type="EMBL" id="RCV87290.1"/>
    </source>
</evidence>
<dbReference type="EMBL" id="QPII01000016">
    <property type="protein sequence ID" value="RCV87290.1"/>
    <property type="molecule type" value="Genomic_DNA"/>
</dbReference>
<evidence type="ECO:0000313" key="3">
    <source>
        <dbReference type="Proteomes" id="UP000252405"/>
    </source>
</evidence>
<dbReference type="SUPFAM" id="SSF53187">
    <property type="entry name" value="Zn-dependent exopeptidases"/>
    <property type="match status" value="1"/>
</dbReference>
<dbReference type="Proteomes" id="UP000252405">
    <property type="component" value="Unassembled WGS sequence"/>
</dbReference>
<dbReference type="Gene3D" id="3.40.630.10">
    <property type="entry name" value="Zn peptidases"/>
    <property type="match status" value="1"/>
</dbReference>
<proteinExistence type="predicted"/>
<dbReference type="InterPro" id="IPR007484">
    <property type="entry name" value="Peptidase_M28"/>
</dbReference>
<dbReference type="RefSeq" id="WP_114480260.1">
    <property type="nucleotide sequence ID" value="NZ_QPII01000016.1"/>
</dbReference>
<dbReference type="PANTHER" id="PTHR12147">
    <property type="entry name" value="METALLOPEPTIDASE M28 FAMILY MEMBER"/>
    <property type="match status" value="1"/>
</dbReference>
<dbReference type="InterPro" id="IPR045175">
    <property type="entry name" value="M28_fam"/>
</dbReference>
<dbReference type="GO" id="GO:0006508">
    <property type="term" value="P:proteolysis"/>
    <property type="evidence" value="ECO:0007669"/>
    <property type="project" value="InterPro"/>
</dbReference>
<dbReference type="OrthoDB" id="9778250at2"/>
<evidence type="ECO:0000259" key="1">
    <source>
        <dbReference type="Pfam" id="PF04389"/>
    </source>
</evidence>
<dbReference type="PANTHER" id="PTHR12147:SF26">
    <property type="entry name" value="PEPTIDASE M28 DOMAIN-CONTAINING PROTEIN"/>
    <property type="match status" value="1"/>
</dbReference>
<keyword evidence="2" id="KW-0378">Hydrolase</keyword>
<accession>A0A368TRQ8</accession>
<dbReference type="AlphaFoldDB" id="A0A368TRQ8"/>
<dbReference type="GO" id="GO:0008235">
    <property type="term" value="F:metalloexopeptidase activity"/>
    <property type="evidence" value="ECO:0007669"/>
    <property type="project" value="InterPro"/>
</dbReference>
<feature type="domain" description="Peptidase M28" evidence="1">
    <location>
        <begin position="113"/>
        <end position="327"/>
    </location>
</feature>
<name>A0A368TRQ8_9GAMM</name>
<gene>
    <name evidence="2" type="ORF">DU505_17415</name>
</gene>
<reference evidence="2 3" key="1">
    <citation type="submission" date="2018-07" db="EMBL/GenBank/DDBJ databases">
        <title>Halomonas montanilacus sp. nov., isolated from Lake Pengyan on Tibetan Plateau.</title>
        <authorList>
            <person name="Lu H."/>
            <person name="Xing P."/>
            <person name="Wu Q."/>
        </authorList>
    </citation>
    <scope>NUCLEOTIDE SEQUENCE [LARGE SCALE GENOMIC DNA]</scope>
    <source>
        <strain evidence="2 3">PYC7W</strain>
    </source>
</reference>
<dbReference type="Pfam" id="PF04389">
    <property type="entry name" value="Peptidase_M28"/>
    <property type="match status" value="1"/>
</dbReference>
<sequence length="339" mass="37702">MKRNPIPILRLSTLLGLLLVLLLLSLGGGYRMVLHMPGASYQGDPPPLDTQAQALRDRLRGHVLQLAGEIGERNYWHPDGLHAAADYIEHAFREAGHETLRHAVPTGNREYHNVEVRLAAERQDAEVLVVGAHYDTVRGSPGADDNASGVAVLLELARLLQDVTLDHSLHLVAFVNEEMPFFGTDAMGSLRYARQAREQEMHIAGMISLEMLGYYTAAPDSQQHPPLLGHFYPHRGDFVAFIGNLSSRPLVRRAIAAFRESAQVPSEGLAAPELIGDIRRSDHWAFWEMGYPAMMITDTANFRNPHYHGPDDTPDRLDYDTMARVTVGLARALEAMARR</sequence>
<protein>
    <submittedName>
        <fullName evidence="2">M20/M25/M40 family metallo-hydrolase</fullName>
    </submittedName>
</protein>
<comment type="caution">
    <text evidence="2">The sequence shown here is derived from an EMBL/GenBank/DDBJ whole genome shotgun (WGS) entry which is preliminary data.</text>
</comment>
<organism evidence="2 3">
    <name type="scientific">Billgrantia montanilacus</name>
    <dbReference type="NCBI Taxonomy" id="2282305"/>
    <lineage>
        <taxon>Bacteria</taxon>
        <taxon>Pseudomonadati</taxon>
        <taxon>Pseudomonadota</taxon>
        <taxon>Gammaproteobacteria</taxon>
        <taxon>Oceanospirillales</taxon>
        <taxon>Halomonadaceae</taxon>
        <taxon>Billgrantia</taxon>
    </lineage>
</organism>
<keyword evidence="3" id="KW-1185">Reference proteome</keyword>